<evidence type="ECO:0000256" key="2">
    <source>
        <dbReference type="ARBA" id="ARBA00004613"/>
    </source>
</evidence>
<evidence type="ECO:0000256" key="11">
    <source>
        <dbReference type="ARBA" id="ARBA00023157"/>
    </source>
</evidence>
<evidence type="ECO:0000256" key="1">
    <source>
        <dbReference type="ARBA" id="ARBA00001913"/>
    </source>
</evidence>
<feature type="binding site" evidence="19">
    <location>
        <position position="230"/>
    </location>
    <ligand>
        <name>Zn(2+)</name>
        <dbReference type="ChEBI" id="CHEBI:29105"/>
        <note>catalytic</note>
    </ligand>
</feature>
<evidence type="ECO:0000259" key="23">
    <source>
        <dbReference type="Pfam" id="PF17771"/>
    </source>
</evidence>
<comment type="catalytic activity">
    <reaction evidence="13">
        <text>The enzyme cleaves the von Willebrand factor at bond 842-Tyr-|-Met-843 within the A2 domain.</text>
        <dbReference type="EC" id="3.4.24.87"/>
    </reaction>
</comment>
<feature type="disulfide bond" evidence="20">
    <location>
        <begin position="283"/>
        <end position="294"/>
    </location>
</feature>
<dbReference type="Gene3D" id="2.20.100.10">
    <property type="entry name" value="Thrombospondin type-1 (TSP1) repeat"/>
    <property type="match status" value="5"/>
</dbReference>
<keyword evidence="12" id="KW-0325">Glycoprotein</keyword>
<evidence type="ECO:0000256" key="21">
    <source>
        <dbReference type="SAM" id="MobiDB-lite"/>
    </source>
</evidence>
<keyword evidence="11 20" id="KW-1015">Disulfide bond</keyword>
<dbReference type="InterPro" id="IPR035914">
    <property type="entry name" value="Sperma_CUB_dom_sf"/>
</dbReference>
<evidence type="ECO:0000256" key="20">
    <source>
        <dbReference type="PIRSR" id="PIRSR613273-3"/>
    </source>
</evidence>
<evidence type="ECO:0000256" key="3">
    <source>
        <dbReference type="ARBA" id="ARBA00022525"/>
    </source>
</evidence>
<evidence type="ECO:0000259" key="22">
    <source>
        <dbReference type="Pfam" id="PF05986"/>
    </source>
</evidence>
<dbReference type="GO" id="GO:0006508">
    <property type="term" value="P:proteolysis"/>
    <property type="evidence" value="ECO:0007669"/>
    <property type="project" value="Ensembl"/>
</dbReference>
<feature type="disulfide bond" evidence="20">
    <location>
        <begin position="334"/>
        <end position="346"/>
    </location>
</feature>
<feature type="region of interest" description="Disordered" evidence="21">
    <location>
        <begin position="750"/>
        <end position="775"/>
    </location>
</feature>
<evidence type="ECO:0000256" key="15">
    <source>
        <dbReference type="ARBA" id="ARBA00066859"/>
    </source>
</evidence>
<dbReference type="EC" id="3.4.24.87" evidence="15"/>
<dbReference type="Gene3D" id="3.40.390.10">
    <property type="entry name" value="Collagenase (Catalytic Domain)"/>
    <property type="match status" value="1"/>
</dbReference>
<dbReference type="Pfam" id="PF05986">
    <property type="entry name" value="ADAMTS_spacer1"/>
    <property type="match status" value="1"/>
</dbReference>
<feature type="binding site" evidence="19">
    <location>
        <position position="168"/>
    </location>
    <ligand>
        <name>Ca(2+)</name>
        <dbReference type="ChEBI" id="CHEBI:29108"/>
        <label>1</label>
    </ligand>
</feature>
<dbReference type="FunFam" id="2.20.100.10:FF:000009">
    <property type="entry name" value="ADAMTS-like protein 3 isoform A"/>
    <property type="match status" value="1"/>
</dbReference>
<feature type="binding site" evidence="19">
    <location>
        <position position="85"/>
    </location>
    <ligand>
        <name>Ca(2+)</name>
        <dbReference type="ChEBI" id="CHEBI:29108"/>
        <label>2</label>
    </ligand>
</feature>
<feature type="disulfide bond" evidence="20">
    <location>
        <begin position="245"/>
        <end position="270"/>
    </location>
</feature>
<evidence type="ECO:0000256" key="12">
    <source>
        <dbReference type="ARBA" id="ARBA00023180"/>
    </source>
</evidence>
<dbReference type="STRING" id="9541.ENSMFAP00000001559"/>
<keyword evidence="10" id="KW-0094">Blood coagulation</keyword>
<dbReference type="InterPro" id="IPR013273">
    <property type="entry name" value="ADAMTS/ADAMTS-like"/>
</dbReference>
<reference evidence="25 26" key="1">
    <citation type="submission" date="2013-03" db="EMBL/GenBank/DDBJ databases">
        <authorList>
            <person name="Warren W."/>
            <person name="Wilson R.K."/>
        </authorList>
    </citation>
    <scope>NUCLEOTIDE SEQUENCE</scope>
</reference>
<dbReference type="GO" id="GO:0030198">
    <property type="term" value="P:extracellular matrix organization"/>
    <property type="evidence" value="ECO:0007669"/>
    <property type="project" value="InterPro"/>
</dbReference>
<feature type="domain" description="ADAMTS/ADAMTS-like cysteine-rich" evidence="24">
    <location>
        <begin position="364"/>
        <end position="478"/>
    </location>
</feature>
<feature type="binding site" evidence="19">
    <location>
        <position position="175"/>
    </location>
    <ligand>
        <name>Ca(2+)</name>
        <dbReference type="ChEBI" id="CHEBI:29108"/>
        <label>1</label>
    </ligand>
</feature>
<dbReference type="GO" id="GO:0046872">
    <property type="term" value="F:metal ion binding"/>
    <property type="evidence" value="ECO:0007669"/>
    <property type="project" value="UniProtKB-KW"/>
</dbReference>
<keyword evidence="5 19" id="KW-0479">Metal-binding</keyword>
<dbReference type="GO" id="GO:0007596">
    <property type="term" value="P:blood coagulation"/>
    <property type="evidence" value="ECO:0007669"/>
    <property type="project" value="UniProtKB-KW"/>
</dbReference>
<dbReference type="PANTHER" id="PTHR13723:SF20">
    <property type="entry name" value="A DISINTEGRIN AND METALLOPROTEINASE WITH THROMBOSPONDIN MOTIFS 13"/>
    <property type="match status" value="1"/>
</dbReference>
<dbReference type="Proteomes" id="UP000233100">
    <property type="component" value="Chromosome 15"/>
</dbReference>
<organism evidence="25 26">
    <name type="scientific">Macaca fascicularis</name>
    <name type="common">Crab-eating macaque</name>
    <name type="synonym">Cynomolgus monkey</name>
    <dbReference type="NCBI Taxonomy" id="9541"/>
    <lineage>
        <taxon>Eukaryota</taxon>
        <taxon>Metazoa</taxon>
        <taxon>Chordata</taxon>
        <taxon>Craniata</taxon>
        <taxon>Vertebrata</taxon>
        <taxon>Euteleostomi</taxon>
        <taxon>Mammalia</taxon>
        <taxon>Eutheria</taxon>
        <taxon>Euarchontoglires</taxon>
        <taxon>Primates</taxon>
        <taxon>Haplorrhini</taxon>
        <taxon>Catarrhini</taxon>
        <taxon>Cercopithecidae</taxon>
        <taxon>Cercopithecinae</taxon>
        <taxon>Macaca</taxon>
    </lineage>
</organism>
<keyword evidence="8" id="KW-0378">Hydrolase</keyword>
<feature type="binding site" evidence="19">
    <location>
        <position position="226"/>
    </location>
    <ligand>
        <name>Zn(2+)</name>
        <dbReference type="ChEBI" id="CHEBI:29105"/>
        <note>catalytic</note>
    </ligand>
</feature>
<reference evidence="25" key="3">
    <citation type="submission" date="2025-09" db="UniProtKB">
        <authorList>
            <consortium name="Ensembl"/>
        </authorList>
    </citation>
    <scope>IDENTIFICATION</scope>
</reference>
<dbReference type="GeneTree" id="ENSGT00940000158379"/>
<keyword evidence="3" id="KW-0964">Secreted</keyword>
<dbReference type="SUPFAM" id="SSF49854">
    <property type="entry name" value="Spermadhesin, CUB domain"/>
    <property type="match status" value="2"/>
</dbReference>
<dbReference type="Bgee" id="ENSMFAG00000000040">
    <property type="expression patterns" value="Expressed in liver and 7 other cell types or tissues"/>
</dbReference>
<name>A0A2K5TNC6_MACFA</name>
<keyword evidence="6" id="KW-0732">Signal</keyword>
<gene>
    <name evidence="25" type="primary">ADAMTS13</name>
</gene>
<evidence type="ECO:0000256" key="8">
    <source>
        <dbReference type="ARBA" id="ARBA00022801"/>
    </source>
</evidence>
<comment type="subcellular location">
    <subcellularLocation>
        <location evidence="2">Secreted</location>
    </subcellularLocation>
</comment>
<dbReference type="FunFam" id="2.20.100.10:FF:000005">
    <property type="entry name" value="ADAM metallopeptidase with thrombospondin type 1 motif 9"/>
    <property type="match status" value="1"/>
</dbReference>
<evidence type="ECO:0000256" key="10">
    <source>
        <dbReference type="ARBA" id="ARBA00023084"/>
    </source>
</evidence>
<keyword evidence="7" id="KW-0677">Repeat</keyword>
<dbReference type="PROSITE" id="PS51257">
    <property type="entry name" value="PROKAR_LIPOPROTEIN"/>
    <property type="match status" value="1"/>
</dbReference>
<comment type="function">
    <text evidence="14">Cleaves the vWF multimers in plasma into smaller forms thereby controlling vWF-mediated platelet thrombus formation.</text>
</comment>
<dbReference type="SUPFAM" id="SSF82895">
    <property type="entry name" value="TSP-1 type 1 repeat"/>
    <property type="match status" value="5"/>
</dbReference>
<dbReference type="PRINTS" id="PR01857">
    <property type="entry name" value="ADAMTSFAMILY"/>
</dbReference>
<accession>A0A2K5TNC6</accession>
<dbReference type="InterPro" id="IPR050439">
    <property type="entry name" value="ADAMTS_ADAMTS-like"/>
</dbReference>
<feature type="binding site" evidence="19">
    <location>
        <position position="168"/>
    </location>
    <ligand>
        <name>Ca(2+)</name>
        <dbReference type="ChEBI" id="CHEBI:29108"/>
        <label>2</label>
    </ligand>
</feature>
<dbReference type="SMART" id="SM00209">
    <property type="entry name" value="TSP1"/>
    <property type="match status" value="7"/>
</dbReference>
<feature type="domain" description="ADAMTS cysteine-rich" evidence="23">
    <location>
        <begin position="233"/>
        <end position="294"/>
    </location>
</feature>
<dbReference type="InterPro" id="IPR024079">
    <property type="entry name" value="MetalloPept_cat_dom_sf"/>
</dbReference>
<proteinExistence type="predicted"/>
<dbReference type="FunFam" id="2.20.100.10:FF:000092">
    <property type="entry name" value="ADAM metallopeptidase with thrombospondin type 1 motif 13"/>
    <property type="match status" value="1"/>
</dbReference>
<evidence type="ECO:0000256" key="5">
    <source>
        <dbReference type="ARBA" id="ARBA00022723"/>
    </source>
</evidence>
<dbReference type="Pfam" id="PF19030">
    <property type="entry name" value="TSP1_ADAMTS"/>
    <property type="match status" value="4"/>
</dbReference>
<evidence type="ECO:0000256" key="4">
    <source>
        <dbReference type="ARBA" id="ARBA00022696"/>
    </source>
</evidence>
<dbReference type="Ensembl" id="ENSMFAT00000000086.2">
    <property type="protein sequence ID" value="ENSMFAP00000001559.2"/>
    <property type="gene ID" value="ENSMFAG00000000040.2"/>
</dbReference>
<dbReference type="InterPro" id="IPR000884">
    <property type="entry name" value="TSP1_rpt"/>
</dbReference>
<dbReference type="VEuPathDB" id="HostDB:ENSMFAG00000000040"/>
<evidence type="ECO:0000256" key="14">
    <source>
        <dbReference type="ARBA" id="ARBA00058288"/>
    </source>
</evidence>
<dbReference type="GO" id="GO:0031012">
    <property type="term" value="C:extracellular matrix"/>
    <property type="evidence" value="ECO:0007669"/>
    <property type="project" value="TreeGrafter"/>
</dbReference>
<dbReference type="Pfam" id="PF19236">
    <property type="entry name" value="ADAMTS_CR_3"/>
    <property type="match status" value="1"/>
</dbReference>
<dbReference type="Pfam" id="PF17771">
    <property type="entry name" value="ADAMTS_CR_2"/>
    <property type="match status" value="1"/>
</dbReference>
<feature type="disulfide bond" evidence="20">
    <location>
        <begin position="234"/>
        <end position="260"/>
    </location>
</feature>
<feature type="region of interest" description="Disordered" evidence="21">
    <location>
        <begin position="52"/>
        <end position="72"/>
    </location>
</feature>
<keyword evidence="19" id="KW-0106">Calcium</keyword>
<feature type="binding site" evidence="19">
    <location>
        <position position="85"/>
    </location>
    <ligand>
        <name>Ca(2+)</name>
        <dbReference type="ChEBI" id="CHEBI:29108"/>
        <label>1</label>
    </ligand>
</feature>
<dbReference type="GO" id="GO:0043171">
    <property type="term" value="P:peptide catabolic process"/>
    <property type="evidence" value="ECO:0007669"/>
    <property type="project" value="Ensembl"/>
</dbReference>
<protein>
    <recommendedName>
        <fullName evidence="16">A disintegrin and metalloproteinase with thrombospondin motifs 13</fullName>
        <ecNumber evidence="15">3.4.24.87</ecNumber>
    </recommendedName>
    <alternativeName>
        <fullName evidence="17">von Willebrand factor-cleaving protease</fullName>
    </alternativeName>
</protein>
<comment type="cofactor">
    <cofactor evidence="1">
        <name>Ca(2+)</name>
        <dbReference type="ChEBI" id="CHEBI:29108"/>
    </cofactor>
</comment>
<comment type="cofactor">
    <cofactor evidence="19">
        <name>Zn(2+)</name>
        <dbReference type="ChEBI" id="CHEBI:29105"/>
    </cofactor>
    <text evidence="19">Binds 1 zinc ion per subunit.</text>
</comment>
<evidence type="ECO:0000259" key="24">
    <source>
        <dbReference type="Pfam" id="PF19236"/>
    </source>
</evidence>
<reference evidence="25" key="2">
    <citation type="submission" date="2025-08" db="UniProtKB">
        <authorList>
            <consortium name="Ensembl"/>
        </authorList>
    </citation>
    <scope>IDENTIFICATION</scope>
</reference>
<evidence type="ECO:0000256" key="18">
    <source>
        <dbReference type="PIRSR" id="PIRSR613273-1"/>
    </source>
</evidence>
<evidence type="ECO:0000256" key="13">
    <source>
        <dbReference type="ARBA" id="ARBA00051979"/>
    </source>
</evidence>
<dbReference type="InterPro" id="IPR045371">
    <property type="entry name" value="ADAMTS_CR_3"/>
</dbReference>
<feature type="disulfide bond" evidence="20">
    <location>
        <begin position="323"/>
        <end position="361"/>
    </location>
</feature>
<dbReference type="Gene3D" id="2.60.120.830">
    <property type="match status" value="1"/>
</dbReference>
<dbReference type="GO" id="GO:0005615">
    <property type="term" value="C:extracellular space"/>
    <property type="evidence" value="ECO:0007669"/>
    <property type="project" value="Ensembl"/>
</dbReference>
<keyword evidence="26" id="KW-1185">Reference proteome</keyword>
<dbReference type="SUPFAM" id="SSF55486">
    <property type="entry name" value="Metalloproteases ('zincins'), catalytic domain"/>
    <property type="match status" value="1"/>
</dbReference>
<sequence length="1294" mass="140107">MRQRHPRARCPSLCVAGILACGFLLGCWGPSHFQQSFLQALEPQAVSSYLSSGAPLKGHPPSPGFQRQRQRQRQRRAAGSILHLELLVAVGPDVFQAHQEDTERYVLTNLNIGAELLRDPSLGAQFRVHLVKMVILTEPEGAPNITANLTSSLLSVCGWSRTINPEDDTDPGHADLVLYITRFDLELPDGNRQVRGVTQLGGACSPTWSCLITEDTGFDLGVTIAHEIGHANECRVAFGPKAVACTFSREHLDMCQALSCHTDPLDQSSCSRLLVPLLDGTECGVEKWCSKGRCRSLVELTPIAAVHGHWSSWGPQSPCSRSCGGGVVTRRRQCNNPRPAFGGRACVGADLQAEMCNTQACEKTQLEFMSEQCARTDNQPLHSSPGGASFYHWGAAVPHSQGDALCRHMCRAIGESFIMKRGDSFLDGTRCVPSGPQEDGTLSLCVSGSCRTFGCDGRMDSQQVRDVCQVCGGDNSTCSPRNGSFTAGRAREYVTFLTVTPNLTSVYIANHRPLFTHLAVRIGGRYVVAGKTSISSNTTYPSLLEDGRVEYRVALTKDRLPHLEEIRIWGPLQEDAEIQVYRRYGEEYGNLTCPDITFTYFQPKPRQAWVWAAVRGPCSVSCGAGLRWVNYSCLDQARKELVETARCQGSQQPPAWPEACMLEPCPPYWAVGDFSPCSVSCGGGLRERPVRCVEAQGSLLKTLPPARCTAGAQQPAVAVEICNPQPCPARWEVSEPGPCTSASGAGPALQNETCVPGADGLEAPATEGPDSVDEKLPAPEPCVGMSCPAGWGHLDATSAGEEAPSPWGSIRTGAQAAHVWTPLAGPCSVSCGRGLMELRFLCMDAALRVPVQEELCGLANKPGSRREVCQAVPCPARWQYKLAACSVSCGGGVMRRILYCARAHGEDEEEEILLDTQCQGLPRPDPQEACSLEPCPPRWKVMSLGPCSASCGLGTARRSVACVQLDQGQDVEVDEAACAALVRPQASVPCLIADCTYRWYVGTWTECSVSCGDGIQRRRDTCLGPQAQAPVLADFCQHLPKPVTVRGCWAGPCVGQGACGRQHLEPTGTIDMRGPGQADCAVAIGRPLGEVVTLRVLESSLNCSAGDMLLLWGRLTWRKMCRKLLGMTFSSKTNTLVVRQRCRQPGAGVLLRYGSQLAPETFYRECDMQLFGPWGEIVSPSLSPATSKAGGCRLFINVAPHARIAIHALATNMDNGTKGANASYISIRDIHSLRTTTFHGQQVLYWESESSQAEMEFSEDFLKAQASLRGQYWTLQSWVPEGQDPQSWKGKEGT</sequence>
<dbReference type="PANTHER" id="PTHR13723">
    <property type="entry name" value="ADAMTS A DISINTEGRIN AND METALLOPROTEASE WITH THROMBOSPONDIN MOTIFS PROTEASE"/>
    <property type="match status" value="1"/>
</dbReference>
<evidence type="ECO:0000313" key="26">
    <source>
        <dbReference type="Proteomes" id="UP000233100"/>
    </source>
</evidence>
<feature type="active site" evidence="18">
    <location>
        <position position="227"/>
    </location>
</feature>
<evidence type="ECO:0000313" key="25">
    <source>
        <dbReference type="Ensembl" id="ENSMFAP00000001559.2"/>
    </source>
</evidence>
<dbReference type="FunFam" id="2.60.120.830:FF:000003">
    <property type="entry name" value="ADAM metallopeptidase with thrombospondin type 1 motif 13"/>
    <property type="match status" value="1"/>
</dbReference>
<dbReference type="InterPro" id="IPR036383">
    <property type="entry name" value="TSP1_rpt_sf"/>
</dbReference>
<evidence type="ECO:0000256" key="9">
    <source>
        <dbReference type="ARBA" id="ARBA00022833"/>
    </source>
</evidence>
<keyword evidence="9 19" id="KW-0862">Zinc</keyword>
<evidence type="ECO:0000256" key="6">
    <source>
        <dbReference type="ARBA" id="ARBA00022729"/>
    </source>
</evidence>
<feature type="domain" description="ADAMTS/ADAMTS-like Spacer 1" evidence="22">
    <location>
        <begin position="481"/>
        <end position="603"/>
    </location>
</feature>
<keyword evidence="4" id="KW-0356">Hemostasis</keyword>
<feature type="disulfide bond" evidence="20">
    <location>
        <begin position="157"/>
        <end position="210"/>
    </location>
</feature>
<feature type="disulfide bond" evidence="20">
    <location>
        <begin position="319"/>
        <end position="356"/>
    </location>
</feature>
<dbReference type="PROSITE" id="PS50092">
    <property type="entry name" value="TSP1"/>
    <property type="match status" value="5"/>
</dbReference>
<dbReference type="Pfam" id="PF00090">
    <property type="entry name" value="TSP_1"/>
    <property type="match status" value="1"/>
</dbReference>
<evidence type="ECO:0000256" key="19">
    <source>
        <dbReference type="PIRSR" id="PIRSR613273-2"/>
    </source>
</evidence>
<dbReference type="InterPro" id="IPR010294">
    <property type="entry name" value="ADAMTS_spacer1"/>
</dbReference>
<evidence type="ECO:0000256" key="17">
    <source>
        <dbReference type="ARBA" id="ARBA00080478"/>
    </source>
</evidence>
<dbReference type="InterPro" id="IPR041645">
    <property type="entry name" value="ADAMTS_CR_2"/>
</dbReference>
<dbReference type="GO" id="GO:0004222">
    <property type="term" value="F:metalloendopeptidase activity"/>
    <property type="evidence" value="ECO:0007669"/>
    <property type="project" value="TreeGrafter"/>
</dbReference>
<evidence type="ECO:0000256" key="16">
    <source>
        <dbReference type="ARBA" id="ARBA00068955"/>
    </source>
</evidence>
<evidence type="ECO:0000256" key="7">
    <source>
        <dbReference type="ARBA" id="ARBA00022737"/>
    </source>
</evidence>
<feature type="disulfide bond" evidence="20">
    <location>
        <begin position="255"/>
        <end position="289"/>
    </location>
</feature>